<comment type="caution">
    <text evidence="3">The sequence shown here is derived from an EMBL/GenBank/DDBJ whole genome shotgun (WGS) entry which is preliminary data.</text>
</comment>
<sequence>MIKTHFLHQKATVFTLIVVLIFFGVLLCLGVRKSHKLKKENKRLEALNTASSEDDDDKPYKDFRQGHLYDNK</sequence>
<feature type="transmembrane region" description="Helical" evidence="2">
    <location>
        <begin position="12"/>
        <end position="31"/>
    </location>
</feature>
<feature type="compositionally biased region" description="Basic and acidic residues" evidence="1">
    <location>
        <begin position="58"/>
        <end position="72"/>
    </location>
</feature>
<proteinExistence type="predicted"/>
<name>A0ABV5GYE6_9FLAO</name>
<evidence type="ECO:0000313" key="3">
    <source>
        <dbReference type="EMBL" id="MFB9104484.1"/>
    </source>
</evidence>
<evidence type="ECO:0000313" key="4">
    <source>
        <dbReference type="Proteomes" id="UP001589590"/>
    </source>
</evidence>
<evidence type="ECO:0000256" key="2">
    <source>
        <dbReference type="SAM" id="Phobius"/>
    </source>
</evidence>
<keyword evidence="4" id="KW-1185">Reference proteome</keyword>
<dbReference type="Proteomes" id="UP001589590">
    <property type="component" value="Unassembled WGS sequence"/>
</dbReference>
<keyword evidence="2" id="KW-0472">Membrane</keyword>
<dbReference type="RefSeq" id="WP_290274057.1">
    <property type="nucleotide sequence ID" value="NZ_JAUFQP010000013.1"/>
</dbReference>
<feature type="region of interest" description="Disordered" evidence="1">
    <location>
        <begin position="48"/>
        <end position="72"/>
    </location>
</feature>
<organism evidence="3 4">
    <name type="scientific">Algibacter miyuki</name>
    <dbReference type="NCBI Taxonomy" id="1306933"/>
    <lineage>
        <taxon>Bacteria</taxon>
        <taxon>Pseudomonadati</taxon>
        <taxon>Bacteroidota</taxon>
        <taxon>Flavobacteriia</taxon>
        <taxon>Flavobacteriales</taxon>
        <taxon>Flavobacteriaceae</taxon>
        <taxon>Algibacter</taxon>
    </lineage>
</organism>
<keyword evidence="2" id="KW-0812">Transmembrane</keyword>
<keyword evidence="2" id="KW-1133">Transmembrane helix</keyword>
<gene>
    <name evidence="3" type="ORF">ACFFU1_06230</name>
</gene>
<protein>
    <recommendedName>
        <fullName evidence="5">DUF4834 domain-containing protein</fullName>
    </recommendedName>
</protein>
<reference evidence="3 4" key="1">
    <citation type="submission" date="2024-09" db="EMBL/GenBank/DDBJ databases">
        <authorList>
            <person name="Sun Q."/>
            <person name="Mori K."/>
        </authorList>
    </citation>
    <scope>NUCLEOTIDE SEQUENCE [LARGE SCALE GENOMIC DNA]</scope>
    <source>
        <strain evidence="3 4">CECT 8300</strain>
    </source>
</reference>
<dbReference type="EMBL" id="JBHMFA010000005">
    <property type="protein sequence ID" value="MFB9104484.1"/>
    <property type="molecule type" value="Genomic_DNA"/>
</dbReference>
<evidence type="ECO:0008006" key="5">
    <source>
        <dbReference type="Google" id="ProtNLM"/>
    </source>
</evidence>
<evidence type="ECO:0000256" key="1">
    <source>
        <dbReference type="SAM" id="MobiDB-lite"/>
    </source>
</evidence>
<accession>A0ABV5GYE6</accession>